<dbReference type="OrthoDB" id="10559150at2759"/>
<dbReference type="AlphaFoldDB" id="A0A6G5A505"/>
<evidence type="ECO:0000313" key="1">
    <source>
        <dbReference type="EMBL" id="NIE46081.1"/>
    </source>
</evidence>
<dbReference type="EMBL" id="GIKN01003808">
    <property type="protein sequence ID" value="NIE46081.1"/>
    <property type="molecule type" value="Transcribed_RNA"/>
</dbReference>
<reference evidence="1" key="1">
    <citation type="submission" date="2020-03" db="EMBL/GenBank/DDBJ databases">
        <title>A transcriptome and proteome of the tick Rhipicephalus microplus shaped by the genetic composition of its hosts and developmental stage.</title>
        <authorList>
            <person name="Garcia G.R."/>
            <person name="Ribeiro J.M.C."/>
            <person name="Maruyama S.R."/>
            <person name="Gardinasse L.G."/>
            <person name="Nelson K."/>
            <person name="Ferreira B.R."/>
            <person name="Andrade T.G."/>
            <person name="Santos I.K.F.M."/>
        </authorList>
    </citation>
    <scope>NUCLEOTIDE SEQUENCE</scope>
    <source>
        <strain evidence="1">NSGR</strain>
        <tissue evidence="1">Salivary glands</tissue>
    </source>
</reference>
<protein>
    <submittedName>
        <fullName evidence="1">Putative salivary lipocalin lipocalin</fullName>
    </submittedName>
</protein>
<proteinExistence type="predicted"/>
<organism evidence="1">
    <name type="scientific">Rhipicephalus microplus</name>
    <name type="common">Cattle tick</name>
    <name type="synonym">Boophilus microplus</name>
    <dbReference type="NCBI Taxonomy" id="6941"/>
    <lineage>
        <taxon>Eukaryota</taxon>
        <taxon>Metazoa</taxon>
        <taxon>Ecdysozoa</taxon>
        <taxon>Arthropoda</taxon>
        <taxon>Chelicerata</taxon>
        <taxon>Arachnida</taxon>
        <taxon>Acari</taxon>
        <taxon>Parasitiformes</taxon>
        <taxon>Ixodida</taxon>
        <taxon>Ixodoidea</taxon>
        <taxon>Ixodidae</taxon>
        <taxon>Rhipicephalinae</taxon>
        <taxon>Rhipicephalus</taxon>
        <taxon>Boophilus</taxon>
    </lineage>
</organism>
<name>A0A6G5A505_RHIMP</name>
<sequence>MVFSEESSSTTEWNYVYQNYAFDKFMNTSDPIWVVNTTQPEAPLCTKDFNSSLIAKNETFFTRSYKTGGVITEKKLKGVFGYYDEEEANMYDKMTVYDAINLTEVDEETLEYLSENQECAVISVINRSAVYDPMNYGFAMWCDLRVRDPYLEHTNSSYYAECLKRFNEIVGVTKRNSTSPYSSDCKTQKST</sequence>
<dbReference type="VEuPathDB" id="VectorBase:LOC119167985"/>
<accession>A0A6G5A505</accession>